<proteinExistence type="inferred from homology"/>
<dbReference type="InterPro" id="IPR001753">
    <property type="entry name" value="Enoyl-CoA_hydra/iso"/>
</dbReference>
<dbReference type="RefSeq" id="WP_315731111.1">
    <property type="nucleotide sequence ID" value="NZ_JAVYII010000001.1"/>
</dbReference>
<name>A0ABU3PRX0_9ACTN</name>
<dbReference type="Gene3D" id="3.90.226.10">
    <property type="entry name" value="2-enoyl-CoA Hydratase, Chain A, domain 1"/>
    <property type="match status" value="1"/>
</dbReference>
<dbReference type="InterPro" id="IPR014748">
    <property type="entry name" value="Enoyl-CoA_hydra_C"/>
</dbReference>
<dbReference type="Gene3D" id="1.10.12.10">
    <property type="entry name" value="Lyase 2-enoyl-coa Hydratase, Chain A, domain 2"/>
    <property type="match status" value="1"/>
</dbReference>
<accession>A0ABU3PRX0</accession>
<dbReference type="InterPro" id="IPR029045">
    <property type="entry name" value="ClpP/crotonase-like_dom_sf"/>
</dbReference>
<evidence type="ECO:0000313" key="2">
    <source>
        <dbReference type="EMBL" id="MDT9591976.1"/>
    </source>
</evidence>
<dbReference type="Pfam" id="PF00378">
    <property type="entry name" value="ECH_1"/>
    <property type="match status" value="1"/>
</dbReference>
<organism evidence="2 3">
    <name type="scientific">Nocardioides imazamoxiresistens</name>
    <dbReference type="NCBI Taxonomy" id="3231893"/>
    <lineage>
        <taxon>Bacteria</taxon>
        <taxon>Bacillati</taxon>
        <taxon>Actinomycetota</taxon>
        <taxon>Actinomycetes</taxon>
        <taxon>Propionibacteriales</taxon>
        <taxon>Nocardioidaceae</taxon>
        <taxon>Nocardioides</taxon>
    </lineage>
</organism>
<evidence type="ECO:0000256" key="1">
    <source>
        <dbReference type="ARBA" id="ARBA00005254"/>
    </source>
</evidence>
<dbReference type="CDD" id="cd06558">
    <property type="entry name" value="crotonase-like"/>
    <property type="match status" value="1"/>
</dbReference>
<gene>
    <name evidence="2" type="ORF">RDV89_02790</name>
</gene>
<comment type="caution">
    <text evidence="2">The sequence shown here is derived from an EMBL/GenBank/DDBJ whole genome shotgun (WGS) entry which is preliminary data.</text>
</comment>
<dbReference type="EMBL" id="JAVYII010000001">
    <property type="protein sequence ID" value="MDT9591976.1"/>
    <property type="molecule type" value="Genomic_DNA"/>
</dbReference>
<keyword evidence="3" id="KW-1185">Reference proteome</keyword>
<dbReference type="Proteomes" id="UP001268542">
    <property type="component" value="Unassembled WGS sequence"/>
</dbReference>
<dbReference type="PANTHER" id="PTHR43459">
    <property type="entry name" value="ENOYL-COA HYDRATASE"/>
    <property type="match status" value="1"/>
</dbReference>
<reference evidence="2 3" key="1">
    <citation type="submission" date="2023-08" db="EMBL/GenBank/DDBJ databases">
        <title>Nocardioides seae sp. nov., a bacterium isolated from a soil.</title>
        <authorList>
            <person name="Wang X."/>
        </authorList>
    </citation>
    <scope>NUCLEOTIDE SEQUENCE [LARGE SCALE GENOMIC DNA]</scope>
    <source>
        <strain evidence="2 3">YZH12</strain>
    </source>
</reference>
<comment type="similarity">
    <text evidence="1">Belongs to the enoyl-CoA hydratase/isomerase family.</text>
</comment>
<dbReference type="PANTHER" id="PTHR43459:SF1">
    <property type="entry name" value="EG:BACN32G11.4 PROTEIN"/>
    <property type="match status" value="1"/>
</dbReference>
<protein>
    <submittedName>
        <fullName evidence="2">Enoyl-CoA hydratase-related protein</fullName>
    </submittedName>
</protein>
<dbReference type="SUPFAM" id="SSF52096">
    <property type="entry name" value="ClpP/crotonase"/>
    <property type="match status" value="1"/>
</dbReference>
<evidence type="ECO:0000313" key="3">
    <source>
        <dbReference type="Proteomes" id="UP001268542"/>
    </source>
</evidence>
<sequence>MPSSSEAAGPPAWATGAPGVEITLDAGLLRVRFDRPETYNGLDAAVVEACSATLERCRGRDDVRVVVLTGTGPAFSSGATVAGDDPVASFDRQAVERANRLVRAVVALDKPVVAAVNGVAAGVGASLAFACDLQVVAAEASFALAFAKIGLMPDGGATATVAAAIGRPRAMRLALTGERLGASEAYAAGLVSHLAEPGAYETTLAAVTTGLLAGAPLAHSAAKKAVNAATLGALEDALDRENLGQLALLGTADAAEGMAAFVARRPPRFTGR</sequence>